<dbReference type="RefSeq" id="XP_019648063.1">
    <property type="nucleotide sequence ID" value="XM_019792504.1"/>
</dbReference>
<dbReference type="PRINTS" id="PR00109">
    <property type="entry name" value="TYRKINASE"/>
</dbReference>
<feature type="region of interest" description="Disordered" evidence="7">
    <location>
        <begin position="792"/>
        <end position="1128"/>
    </location>
</feature>
<organism evidence="10 11">
    <name type="scientific">Branchiostoma belcheri</name>
    <name type="common">Amphioxus</name>
    <dbReference type="NCBI Taxonomy" id="7741"/>
    <lineage>
        <taxon>Eukaryota</taxon>
        <taxon>Metazoa</taxon>
        <taxon>Chordata</taxon>
        <taxon>Cephalochordata</taxon>
        <taxon>Leptocardii</taxon>
        <taxon>Amphioxiformes</taxon>
        <taxon>Branchiostomatidae</taxon>
        <taxon>Branchiostoma</taxon>
    </lineage>
</organism>
<keyword evidence="3" id="KW-0547">Nucleotide-binding</keyword>
<dbReference type="InterPro" id="IPR051681">
    <property type="entry name" value="Ser/Thr_Kinases-Pseudokinases"/>
</dbReference>
<dbReference type="Gene3D" id="3.30.200.20">
    <property type="entry name" value="Phosphorylase Kinase, domain 1"/>
    <property type="match status" value="1"/>
</dbReference>
<evidence type="ECO:0000256" key="6">
    <source>
        <dbReference type="SAM" id="Coils"/>
    </source>
</evidence>
<keyword evidence="1" id="KW-0723">Serine/threonine-protein kinase</keyword>
<dbReference type="KEGG" id="bbel:109488311"/>
<dbReference type="PROSITE" id="PS50011">
    <property type="entry name" value="PROTEIN_KINASE_DOM"/>
    <property type="match status" value="1"/>
</dbReference>
<feature type="coiled-coil region" evidence="6">
    <location>
        <begin position="314"/>
        <end position="355"/>
    </location>
</feature>
<evidence type="ECO:0000259" key="9">
    <source>
        <dbReference type="PROSITE" id="PS50105"/>
    </source>
</evidence>
<dbReference type="PROSITE" id="PS00108">
    <property type="entry name" value="PROTEIN_KINASE_ST"/>
    <property type="match status" value="1"/>
</dbReference>
<gene>
    <name evidence="11" type="primary">LOC109488311</name>
</gene>
<dbReference type="InterPro" id="IPR000719">
    <property type="entry name" value="Prot_kinase_dom"/>
</dbReference>
<dbReference type="GO" id="GO:0004674">
    <property type="term" value="F:protein serine/threonine kinase activity"/>
    <property type="evidence" value="ECO:0007669"/>
    <property type="project" value="UniProtKB-KW"/>
</dbReference>
<dbReference type="InterPro" id="IPR011009">
    <property type="entry name" value="Kinase-like_dom_sf"/>
</dbReference>
<dbReference type="SMART" id="SM00454">
    <property type="entry name" value="SAM"/>
    <property type="match status" value="1"/>
</dbReference>
<feature type="region of interest" description="Disordered" evidence="7">
    <location>
        <begin position="588"/>
        <end position="608"/>
    </location>
</feature>
<reference evidence="11" key="1">
    <citation type="submission" date="2025-08" db="UniProtKB">
        <authorList>
            <consortium name="RefSeq"/>
        </authorList>
    </citation>
    <scope>IDENTIFICATION</scope>
    <source>
        <tissue evidence="11">Gonad</tissue>
    </source>
</reference>
<evidence type="ECO:0000313" key="11">
    <source>
        <dbReference type="RefSeq" id="XP_019648063.1"/>
    </source>
</evidence>
<dbReference type="SUPFAM" id="SSF47769">
    <property type="entry name" value="SAM/Pointed domain"/>
    <property type="match status" value="1"/>
</dbReference>
<dbReference type="InterPro" id="IPR001660">
    <property type="entry name" value="SAM"/>
</dbReference>
<sequence>MQGRVHTPVPTRLYTQLSTPETKILPENPPTLQITDGACLRMATFVEIDFTDLEFYERCGGGSYGSVYRALWKSAKLEVAVKRLLVLEKEVEVLSSLRHRNVVQFYGAVTKEPNYCLVTEYAAQGSLYAYLASTELGFERTLTWARDIALGINYLHNEAPFTVIHRDLKSKNVVISSDMTVKLCDFGASRFMSSTTKMSFVGTIPWMAPEVIQGLPVSEACDTYSFGVVVWELLTGEVPFKGVEGFQVAWLVVEKNERLTIPSSSPPKLAALMNHCWETDPKKRPTVKEILAVLEGMMHDKNFAEMSDSFHQLKMAWKAEIQQTVEKLKKMERALSMREQQLQQKEKDLHRREQKLRSSLSVPTITADHDVGAWTEQEVHIWMQHLGNDSGHPSDLSKYADVFLQNNINGKRLLMLSPEDLRSMGILSLGHRLDLQNEIEQLKIENHRLLHFPPLSKDAGLYQGGSSPGGQTYVTLNLLIGNHCRMGQTPEESKWKMYVEVDGDTAAVTAIKNVTFLLKSTNDVIRKDHPPYLMDNWCVGSNSPIQVECSIFYEDHVKKPKQTKHLHTVVLEKGGETQEKTVQLCLRQPGVPDSGTSTPARSSPKHFTEEQVTLLPQNSVHAAGTAMGSGAGWSSPQSAGSGGWTTPQGAWANRPAPANFPVMASSVTQPSVGLWASVAAGKISGRDNPPLPASFYVTKKSPQKPVARRLDNTDASYRDTPLTGHSTLPYDVDRTATYEPRQFRRLSQEGPRIVSWSDEMENQPDLSSGKSYADVAGHACSITADMQQLRIRDRAHSSSSSEVSGPRYPPNAGRHTQNWNEGRHRGYNRQDERSYRYNREEGRSHRYDSQGEGRSYKYDRHGEGRRPRYERQEGREERYERQGGRDERYERQGEGRGQYRGNYRGNRRGRGGRGRDYHRRVSDIPPAGSSPAEHAQYRRVVSTSDMERYRQEQGDRRHDDYDVMATQQNSIREEDHAYFYVGDGRSQSAVRDDSFDDGRGGRHQSRDDSFNDGRGRGGHQSRGGRSPAVRDDSFDEGRGGHQSREVQVPDHTRDQSPDRLGFHPSNESGDQSDGSWQEVKKRERKISGSSGGDHQERGRGRGRGGRGRRGGGTPGRGEQGKGSRYVLG</sequence>
<dbReference type="InterPro" id="IPR001245">
    <property type="entry name" value="Ser-Thr/Tyr_kinase_cat_dom"/>
</dbReference>
<evidence type="ECO:0000259" key="8">
    <source>
        <dbReference type="PROSITE" id="PS50011"/>
    </source>
</evidence>
<feature type="compositionally biased region" description="Basic residues" evidence="7">
    <location>
        <begin position="1100"/>
        <end position="1109"/>
    </location>
</feature>
<keyword evidence="4" id="KW-0418">Kinase</keyword>
<feature type="compositionally biased region" description="Basic and acidic residues" evidence="7">
    <location>
        <begin position="1028"/>
        <end position="1061"/>
    </location>
</feature>
<dbReference type="GeneID" id="109488311"/>
<dbReference type="SUPFAM" id="SSF56112">
    <property type="entry name" value="Protein kinase-like (PK-like)"/>
    <property type="match status" value="1"/>
</dbReference>
<dbReference type="Gene3D" id="1.10.510.10">
    <property type="entry name" value="Transferase(Phosphotransferase) domain 1"/>
    <property type="match status" value="1"/>
</dbReference>
<dbReference type="InterPro" id="IPR013761">
    <property type="entry name" value="SAM/pointed_sf"/>
</dbReference>
<evidence type="ECO:0000256" key="5">
    <source>
        <dbReference type="ARBA" id="ARBA00022840"/>
    </source>
</evidence>
<feature type="domain" description="SAM" evidence="9">
    <location>
        <begin position="374"/>
        <end position="445"/>
    </location>
</feature>
<protein>
    <submittedName>
        <fullName evidence="11">Uncharacterized protein LOC109488311</fullName>
    </submittedName>
</protein>
<feature type="domain" description="Protein kinase" evidence="8">
    <location>
        <begin position="53"/>
        <end position="298"/>
    </location>
</feature>
<dbReference type="GO" id="GO:0005524">
    <property type="term" value="F:ATP binding"/>
    <property type="evidence" value="ECO:0007669"/>
    <property type="project" value="UniProtKB-KW"/>
</dbReference>
<dbReference type="PANTHER" id="PTHR44329">
    <property type="entry name" value="SERINE/THREONINE-PROTEIN KINASE TNNI3K-RELATED"/>
    <property type="match status" value="1"/>
</dbReference>
<dbReference type="FunFam" id="3.30.200.20:FF:000220">
    <property type="entry name" value="mitogen-activated protein kinase kinase kinase 20 isoform X1"/>
    <property type="match status" value="1"/>
</dbReference>
<accession>A0A6P5AE92</accession>
<dbReference type="Pfam" id="PF07714">
    <property type="entry name" value="PK_Tyr_Ser-Thr"/>
    <property type="match status" value="1"/>
</dbReference>
<feature type="compositionally biased region" description="Basic and acidic residues" evidence="7">
    <location>
        <begin position="913"/>
        <end position="922"/>
    </location>
</feature>
<dbReference type="GO" id="GO:0005737">
    <property type="term" value="C:cytoplasm"/>
    <property type="evidence" value="ECO:0007669"/>
    <property type="project" value="TreeGrafter"/>
</dbReference>
<feature type="compositionally biased region" description="Basic and acidic residues" evidence="7">
    <location>
        <begin position="990"/>
        <end position="1015"/>
    </location>
</feature>
<evidence type="ECO:0000256" key="2">
    <source>
        <dbReference type="ARBA" id="ARBA00022679"/>
    </source>
</evidence>
<proteinExistence type="predicted"/>
<evidence type="ECO:0000256" key="7">
    <source>
        <dbReference type="SAM" id="MobiDB-lite"/>
    </source>
</evidence>
<feature type="compositionally biased region" description="Polar residues" evidence="7">
    <location>
        <begin position="1065"/>
        <end position="1075"/>
    </location>
</feature>
<keyword evidence="2" id="KW-0808">Transferase</keyword>
<dbReference type="OrthoDB" id="339325at2759"/>
<name>A0A6P5AE92_BRABE</name>
<evidence type="ECO:0000256" key="3">
    <source>
        <dbReference type="ARBA" id="ARBA00022741"/>
    </source>
</evidence>
<dbReference type="FunFam" id="1.10.510.10:FF:000243">
    <property type="entry name" value="mitogen-activated protein kinase kinase kinase 20 isoform X2"/>
    <property type="match status" value="1"/>
</dbReference>
<dbReference type="Gene3D" id="1.10.150.50">
    <property type="entry name" value="Transcription Factor, Ets-1"/>
    <property type="match status" value="1"/>
</dbReference>
<dbReference type="AlphaFoldDB" id="A0A6P5AE92"/>
<dbReference type="PANTHER" id="PTHR44329:SF288">
    <property type="entry name" value="MITOGEN-ACTIVATED PROTEIN KINASE KINASE KINASE 20"/>
    <property type="match status" value="1"/>
</dbReference>
<evidence type="ECO:0000256" key="1">
    <source>
        <dbReference type="ARBA" id="ARBA00022527"/>
    </source>
</evidence>
<evidence type="ECO:0000256" key="4">
    <source>
        <dbReference type="ARBA" id="ARBA00022777"/>
    </source>
</evidence>
<feature type="compositionally biased region" description="Polar residues" evidence="7">
    <location>
        <begin position="632"/>
        <end position="648"/>
    </location>
</feature>
<dbReference type="Proteomes" id="UP000515135">
    <property type="component" value="Unplaced"/>
</dbReference>
<keyword evidence="5" id="KW-0067">ATP-binding</keyword>
<feature type="compositionally biased region" description="Basic and acidic residues" evidence="7">
    <location>
        <begin position="945"/>
        <end position="961"/>
    </location>
</feature>
<evidence type="ECO:0000313" key="10">
    <source>
        <dbReference type="Proteomes" id="UP000515135"/>
    </source>
</evidence>
<feature type="region of interest" description="Disordered" evidence="7">
    <location>
        <begin position="623"/>
        <end position="652"/>
    </location>
</feature>
<keyword evidence="6" id="KW-0175">Coiled coil</keyword>
<dbReference type="SMART" id="SM00220">
    <property type="entry name" value="S_TKc"/>
    <property type="match status" value="1"/>
</dbReference>
<feature type="compositionally biased region" description="Basic and acidic residues" evidence="7">
    <location>
        <begin position="821"/>
        <end position="894"/>
    </location>
</feature>
<dbReference type="InterPro" id="IPR008271">
    <property type="entry name" value="Ser/Thr_kinase_AS"/>
</dbReference>
<dbReference type="PROSITE" id="PS50105">
    <property type="entry name" value="SAM_DOMAIN"/>
    <property type="match status" value="1"/>
</dbReference>
<dbReference type="CDD" id="cd09529">
    <property type="entry name" value="SAM_MLTK"/>
    <property type="match status" value="1"/>
</dbReference>
<keyword evidence="10" id="KW-1185">Reference proteome</keyword>
<dbReference type="Pfam" id="PF00536">
    <property type="entry name" value="SAM_1"/>
    <property type="match status" value="1"/>
</dbReference>